<dbReference type="InterPro" id="IPR036736">
    <property type="entry name" value="ACP-like_sf"/>
</dbReference>
<dbReference type="PROSITE" id="PS52019">
    <property type="entry name" value="PKS_MFAS_DH"/>
    <property type="match status" value="1"/>
</dbReference>
<dbReference type="GO" id="GO:0031177">
    <property type="term" value="F:phosphopantetheine binding"/>
    <property type="evidence" value="ECO:0007669"/>
    <property type="project" value="InterPro"/>
</dbReference>
<dbReference type="Pfam" id="PF00109">
    <property type="entry name" value="ketoacyl-synt"/>
    <property type="match status" value="1"/>
</dbReference>
<dbReference type="PROSITE" id="PS52004">
    <property type="entry name" value="KS3_2"/>
    <property type="match status" value="1"/>
</dbReference>
<keyword evidence="3" id="KW-0596">Phosphopantetheine</keyword>
<dbReference type="InterPro" id="IPR020807">
    <property type="entry name" value="PKS_DH"/>
</dbReference>
<feature type="active site" description="Proton donor; for dehydratase activity" evidence="10">
    <location>
        <position position="1081"/>
    </location>
</feature>
<dbReference type="SMART" id="SM00829">
    <property type="entry name" value="PKS_ER"/>
    <property type="match status" value="1"/>
</dbReference>
<keyword evidence="15" id="KW-1185">Reference proteome</keyword>
<evidence type="ECO:0000256" key="9">
    <source>
        <dbReference type="ARBA" id="ARBA00054155"/>
    </source>
</evidence>
<dbReference type="InterPro" id="IPR013149">
    <property type="entry name" value="ADH-like_C"/>
</dbReference>
<dbReference type="SMART" id="SM00823">
    <property type="entry name" value="PKS_PP"/>
    <property type="match status" value="1"/>
</dbReference>
<dbReference type="Gene3D" id="3.90.180.10">
    <property type="entry name" value="Medium-chain alcohol dehydrogenases, catalytic domain"/>
    <property type="match status" value="1"/>
</dbReference>
<dbReference type="InterPro" id="IPR042104">
    <property type="entry name" value="PKS_dehydratase_sf"/>
</dbReference>
<comment type="pathway">
    <text evidence="1">Lipid metabolism; fatty acid biosynthesis.</text>
</comment>
<dbReference type="InterPro" id="IPR016036">
    <property type="entry name" value="Malonyl_transacylase_ACP-bd"/>
</dbReference>
<dbReference type="InterPro" id="IPR018201">
    <property type="entry name" value="Ketoacyl_synth_AS"/>
</dbReference>
<dbReference type="InterPro" id="IPR014043">
    <property type="entry name" value="Acyl_transferase_dom"/>
</dbReference>
<name>A0A2T0V7Z3_9GAMM</name>
<evidence type="ECO:0000256" key="6">
    <source>
        <dbReference type="ARBA" id="ARBA00022857"/>
    </source>
</evidence>
<evidence type="ECO:0000259" key="11">
    <source>
        <dbReference type="PROSITE" id="PS50075"/>
    </source>
</evidence>
<comment type="caution">
    <text evidence="14">The sequence shown here is derived from an EMBL/GenBank/DDBJ whole genome shotgun (WGS) entry which is preliminary data.</text>
</comment>
<proteinExistence type="inferred from homology"/>
<dbReference type="SUPFAM" id="SSF50129">
    <property type="entry name" value="GroES-like"/>
    <property type="match status" value="1"/>
</dbReference>
<comment type="function">
    <text evidence="9">Involved in production of the polyketide antibiotic thailandamide.</text>
</comment>
<dbReference type="SMART" id="SM00825">
    <property type="entry name" value="PKS_KS"/>
    <property type="match status" value="1"/>
</dbReference>
<dbReference type="SUPFAM" id="SSF55048">
    <property type="entry name" value="Probable ACP-binding domain of malonyl-CoA ACP transacylase"/>
    <property type="match status" value="1"/>
</dbReference>
<gene>
    <name evidence="14" type="ORF">B0H98_101293</name>
</gene>
<dbReference type="Gene3D" id="1.10.1200.10">
    <property type="entry name" value="ACP-like"/>
    <property type="match status" value="1"/>
</dbReference>
<evidence type="ECO:0000256" key="8">
    <source>
        <dbReference type="ARBA" id="ARBA00023315"/>
    </source>
</evidence>
<dbReference type="PANTHER" id="PTHR43775">
    <property type="entry name" value="FATTY ACID SYNTHASE"/>
    <property type="match status" value="1"/>
</dbReference>
<dbReference type="SMART" id="SM01294">
    <property type="entry name" value="PKS_PP_betabranch"/>
    <property type="match status" value="1"/>
</dbReference>
<evidence type="ECO:0000256" key="5">
    <source>
        <dbReference type="ARBA" id="ARBA00022679"/>
    </source>
</evidence>
<dbReference type="SMART" id="SM00822">
    <property type="entry name" value="PKS_KR"/>
    <property type="match status" value="1"/>
</dbReference>
<protein>
    <submittedName>
        <fullName evidence="14">Acyl transferase domain-containing protein</fullName>
    </submittedName>
</protein>
<evidence type="ECO:0000259" key="13">
    <source>
        <dbReference type="PROSITE" id="PS52019"/>
    </source>
</evidence>
<dbReference type="CDD" id="cd00833">
    <property type="entry name" value="PKS"/>
    <property type="match status" value="1"/>
</dbReference>
<feature type="domain" description="Ketosynthase family 3 (KS3)" evidence="12">
    <location>
        <begin position="2"/>
        <end position="422"/>
    </location>
</feature>
<dbReference type="Pfam" id="PF00698">
    <property type="entry name" value="Acyl_transf_1"/>
    <property type="match status" value="1"/>
</dbReference>
<dbReference type="GO" id="GO:0008270">
    <property type="term" value="F:zinc ion binding"/>
    <property type="evidence" value="ECO:0007669"/>
    <property type="project" value="InterPro"/>
</dbReference>
<evidence type="ECO:0000256" key="10">
    <source>
        <dbReference type="PROSITE-ProRule" id="PRU01363"/>
    </source>
</evidence>
<dbReference type="Pfam" id="PF00107">
    <property type="entry name" value="ADH_zinc_N"/>
    <property type="match status" value="1"/>
</dbReference>
<comment type="similarity">
    <text evidence="2">Belongs to the short-chain dehydrogenases/reductases (SDR) family.</text>
</comment>
<feature type="domain" description="PKS/mFAS DH" evidence="13">
    <location>
        <begin position="888"/>
        <end position="1166"/>
    </location>
</feature>
<dbReference type="Gene3D" id="3.40.50.720">
    <property type="entry name" value="NAD(P)-binding Rossmann-like Domain"/>
    <property type="match status" value="3"/>
</dbReference>
<dbReference type="SUPFAM" id="SSF52151">
    <property type="entry name" value="FabD/lysophospholipase-like"/>
    <property type="match status" value="1"/>
</dbReference>
<dbReference type="Pfam" id="PF14765">
    <property type="entry name" value="PS-DH"/>
    <property type="match status" value="1"/>
</dbReference>
<evidence type="ECO:0000256" key="3">
    <source>
        <dbReference type="ARBA" id="ARBA00022450"/>
    </source>
</evidence>
<dbReference type="FunFam" id="3.40.366.10:FF:000002">
    <property type="entry name" value="Probable polyketide synthase 2"/>
    <property type="match status" value="1"/>
</dbReference>
<dbReference type="InterPro" id="IPR050091">
    <property type="entry name" value="PKS_NRPS_Biosynth_Enz"/>
</dbReference>
<dbReference type="Gene3D" id="3.40.47.10">
    <property type="match status" value="1"/>
</dbReference>
<dbReference type="OrthoDB" id="9778690at2"/>
<dbReference type="Proteomes" id="UP000237647">
    <property type="component" value="Unassembled WGS sequence"/>
</dbReference>
<dbReference type="PANTHER" id="PTHR43775:SF37">
    <property type="entry name" value="SI:DKEY-61P9.11"/>
    <property type="match status" value="1"/>
</dbReference>
<dbReference type="Gene3D" id="3.10.129.110">
    <property type="entry name" value="Polyketide synthase dehydratase"/>
    <property type="match status" value="1"/>
</dbReference>
<evidence type="ECO:0000313" key="15">
    <source>
        <dbReference type="Proteomes" id="UP000237647"/>
    </source>
</evidence>
<dbReference type="Gene3D" id="3.30.70.3290">
    <property type="match status" value="1"/>
</dbReference>
<dbReference type="SUPFAM" id="SSF47336">
    <property type="entry name" value="ACP-like"/>
    <property type="match status" value="1"/>
</dbReference>
<dbReference type="InterPro" id="IPR014030">
    <property type="entry name" value="Ketoacyl_synth_N"/>
</dbReference>
<dbReference type="InterPro" id="IPR013154">
    <property type="entry name" value="ADH-like_N"/>
</dbReference>
<keyword evidence="8" id="KW-0012">Acyltransferase</keyword>
<dbReference type="SMART" id="SM00826">
    <property type="entry name" value="PKS_DH"/>
    <property type="match status" value="1"/>
</dbReference>
<reference evidence="14 15" key="1">
    <citation type="submission" date="2018-03" db="EMBL/GenBank/DDBJ databases">
        <title>Genomic Encyclopedia of Type Strains, Phase III (KMG-III): the genomes of soil and plant-associated and newly described type strains.</title>
        <authorList>
            <person name="Whitman W."/>
        </authorList>
    </citation>
    <scope>NUCLEOTIDE SEQUENCE [LARGE SCALE GENOMIC DNA]</scope>
    <source>
        <strain evidence="14 15">CGMCC 1.12152</strain>
    </source>
</reference>
<dbReference type="InterPro" id="IPR016035">
    <property type="entry name" value="Acyl_Trfase/lysoPLipase"/>
</dbReference>
<dbReference type="Pfam" id="PF08240">
    <property type="entry name" value="ADH_N"/>
    <property type="match status" value="1"/>
</dbReference>
<dbReference type="InterPro" id="IPR020843">
    <property type="entry name" value="ER"/>
</dbReference>
<dbReference type="RefSeq" id="WP_106373296.1">
    <property type="nucleotide sequence ID" value="NZ_PVTK01000001.1"/>
</dbReference>
<feature type="domain" description="Carrier" evidence="11">
    <location>
        <begin position="2328"/>
        <end position="2405"/>
    </location>
</feature>
<dbReference type="EMBL" id="PVTK01000001">
    <property type="protein sequence ID" value="PRY66312.1"/>
    <property type="molecule type" value="Genomic_DNA"/>
</dbReference>
<dbReference type="PROSITE" id="PS01162">
    <property type="entry name" value="QOR_ZETA_CRYSTAL"/>
    <property type="match status" value="1"/>
</dbReference>
<dbReference type="PROSITE" id="PS50075">
    <property type="entry name" value="CARRIER"/>
    <property type="match status" value="1"/>
</dbReference>
<evidence type="ECO:0000259" key="12">
    <source>
        <dbReference type="PROSITE" id="PS52004"/>
    </source>
</evidence>
<dbReference type="Pfam" id="PF21089">
    <property type="entry name" value="PKS_DH_N"/>
    <property type="match status" value="1"/>
</dbReference>
<dbReference type="InterPro" id="IPR020806">
    <property type="entry name" value="PKS_PP-bd"/>
</dbReference>
<dbReference type="InterPro" id="IPR002364">
    <property type="entry name" value="Quin_OxRdtase/zeta-crystal_CS"/>
</dbReference>
<keyword evidence="5 14" id="KW-0808">Transferase</keyword>
<dbReference type="FunFam" id="3.40.47.10:FF:000019">
    <property type="entry name" value="Polyketide synthase type I"/>
    <property type="match status" value="1"/>
</dbReference>
<dbReference type="InterPro" id="IPR013968">
    <property type="entry name" value="PKS_KR"/>
</dbReference>
<dbReference type="InterPro" id="IPR049552">
    <property type="entry name" value="PKS_DH_N"/>
</dbReference>
<accession>A0A2T0V7Z3</accession>
<keyword evidence="7" id="KW-0511">Multifunctional enzyme</keyword>
<dbReference type="SUPFAM" id="SSF53901">
    <property type="entry name" value="Thiolase-like"/>
    <property type="match status" value="1"/>
</dbReference>
<dbReference type="InterPro" id="IPR032821">
    <property type="entry name" value="PKS_assoc"/>
</dbReference>
<feature type="region of interest" description="N-terminal hotdog fold" evidence="10">
    <location>
        <begin position="888"/>
        <end position="1007"/>
    </location>
</feature>
<keyword evidence="6" id="KW-0521">NADP</keyword>
<dbReference type="Gene3D" id="3.40.366.10">
    <property type="entry name" value="Malonyl-Coenzyme A Acyl Carrier Protein, domain 2"/>
    <property type="match status" value="1"/>
</dbReference>
<dbReference type="CDD" id="cd08955">
    <property type="entry name" value="KR_2_FAS_SDR_x"/>
    <property type="match status" value="1"/>
</dbReference>
<dbReference type="CDD" id="cd05195">
    <property type="entry name" value="enoyl_red"/>
    <property type="match status" value="1"/>
</dbReference>
<dbReference type="SMART" id="SM00827">
    <property type="entry name" value="PKS_AT"/>
    <property type="match status" value="1"/>
</dbReference>
<dbReference type="Pfam" id="PF02801">
    <property type="entry name" value="Ketoacyl-synt_C"/>
    <property type="match status" value="1"/>
</dbReference>
<dbReference type="InterPro" id="IPR020841">
    <property type="entry name" value="PKS_Beta-ketoAc_synthase_dom"/>
</dbReference>
<dbReference type="GO" id="GO:0016491">
    <property type="term" value="F:oxidoreductase activity"/>
    <property type="evidence" value="ECO:0007669"/>
    <property type="project" value="InterPro"/>
</dbReference>
<evidence type="ECO:0000256" key="2">
    <source>
        <dbReference type="ARBA" id="ARBA00006484"/>
    </source>
</evidence>
<dbReference type="InterPro" id="IPR057326">
    <property type="entry name" value="KR_dom"/>
</dbReference>
<dbReference type="GO" id="GO:0004315">
    <property type="term" value="F:3-oxoacyl-[acyl-carrier-protein] synthase activity"/>
    <property type="evidence" value="ECO:0007669"/>
    <property type="project" value="InterPro"/>
</dbReference>
<dbReference type="InterPro" id="IPR036291">
    <property type="entry name" value="NAD(P)-bd_dom_sf"/>
</dbReference>
<evidence type="ECO:0000313" key="14">
    <source>
        <dbReference type="EMBL" id="PRY66312.1"/>
    </source>
</evidence>
<dbReference type="InterPro" id="IPR049900">
    <property type="entry name" value="PKS_mFAS_DH"/>
</dbReference>
<dbReference type="Pfam" id="PF08659">
    <property type="entry name" value="KR"/>
    <property type="match status" value="1"/>
</dbReference>
<dbReference type="FunFam" id="3.40.50.720:FF:000209">
    <property type="entry name" value="Polyketide synthase Pks12"/>
    <property type="match status" value="1"/>
</dbReference>
<dbReference type="GO" id="GO:0004312">
    <property type="term" value="F:fatty acid synthase activity"/>
    <property type="evidence" value="ECO:0007669"/>
    <property type="project" value="TreeGrafter"/>
</dbReference>
<feature type="active site" description="Proton acceptor; for dehydratase activity" evidence="10">
    <location>
        <position position="917"/>
    </location>
</feature>
<dbReference type="SUPFAM" id="SSF51735">
    <property type="entry name" value="NAD(P)-binding Rossmann-fold domains"/>
    <property type="match status" value="3"/>
</dbReference>
<dbReference type="InterPro" id="IPR014031">
    <property type="entry name" value="Ketoacyl_synth_C"/>
</dbReference>
<evidence type="ECO:0000256" key="4">
    <source>
        <dbReference type="ARBA" id="ARBA00022553"/>
    </source>
</evidence>
<evidence type="ECO:0000256" key="7">
    <source>
        <dbReference type="ARBA" id="ARBA00023268"/>
    </source>
</evidence>
<dbReference type="Pfam" id="PF00550">
    <property type="entry name" value="PP-binding"/>
    <property type="match status" value="1"/>
</dbReference>
<feature type="region of interest" description="C-terminal hotdog fold" evidence="10">
    <location>
        <begin position="1020"/>
        <end position="1166"/>
    </location>
</feature>
<dbReference type="UniPathway" id="UPA00094"/>
<keyword evidence="4" id="KW-0597">Phosphoprotein</keyword>
<dbReference type="PROSITE" id="PS00606">
    <property type="entry name" value="KS3_1"/>
    <property type="match status" value="1"/>
</dbReference>
<dbReference type="GO" id="GO:0006633">
    <property type="term" value="P:fatty acid biosynthetic process"/>
    <property type="evidence" value="ECO:0007669"/>
    <property type="project" value="UniProtKB-UniPathway"/>
</dbReference>
<dbReference type="InterPro" id="IPR049551">
    <property type="entry name" value="PKS_DH_C"/>
</dbReference>
<dbReference type="Pfam" id="PF16197">
    <property type="entry name" value="KAsynt_C_assoc"/>
    <property type="match status" value="1"/>
</dbReference>
<organism evidence="14 15">
    <name type="scientific">Vreelandella songnenensis</name>
    <dbReference type="NCBI Taxonomy" id="1176243"/>
    <lineage>
        <taxon>Bacteria</taxon>
        <taxon>Pseudomonadati</taxon>
        <taxon>Pseudomonadota</taxon>
        <taxon>Gammaproteobacteria</taxon>
        <taxon>Oceanospirillales</taxon>
        <taxon>Halomonadaceae</taxon>
        <taxon>Vreelandella</taxon>
    </lineage>
</organism>
<evidence type="ECO:0000256" key="1">
    <source>
        <dbReference type="ARBA" id="ARBA00005194"/>
    </source>
</evidence>
<dbReference type="InterPro" id="IPR011032">
    <property type="entry name" value="GroES-like_sf"/>
</dbReference>
<sequence length="2445" mass="264113">MTKRVAIIGAAHRFPGTTPETFWQDLQAEKDLVTQVAPDRWSHDAFWHPDKRHPGTSVTFAAGSLGDISGFDAEFFGISPREAANMDPQQRMLLELAWETMESAGIKPASLRGSQCGVFLGVASLDYSYRMADDMAAIDASTATGNTSSIASNRLSYVFDLHGPSMSLDTACSSSMVAFHQACQSIRSGETSMALAGGISLHLHPYGFIIFSKASMLSPTGRCQVFDEAGNGYVRSEGAGLFLLKDYDQAVADGDNILAVVAGSAVNTDGHKSGLTVPNPTAQIDLMRRAYEQAGITPDEIDYLEAHGTGTAVGDPIETRAIGEALGKYRHSPLLIGSVKSNVGHLETASGVAGLAKALYSLQHREVPATIGIRKLNPRIKFDEWNLEVVTKAQPLKKQGRLVIGINSFGFGGANAHVILESAPEKTAQPAVTPAHALPVRLSAKSPEALAASARTLAAFLNESDSAYYDIAHTLYHRREQHGFGALCFAETPQEAATVLAQFAEGESPAGVVTLERLNNARGPVFVYDGNGCQWETMGHDLLDTAPVFSDAIDRVDRLFQQYGDFSLRDELAGRNGEHRFELTEIAQPALFALQVALTEWLKAQGITPSAVFGHSVGEVAAAWAAGSLSLEDAVKVIYYRSYYQGKTRGLGEMAAVAMSAEDIEPWLARPEFAKVCLAGVNSPKGITLAGEREQLAALEAALSDQSIFAKRLPLDYAFHSPAMDSIQAGVIEALAGITPRPTQLPYYSTVTGQISQGTELGATYWWKNIREPVLFDHAATALIEQGYNVFVEVGAHPILRRYLNESLRQQERTGLVIGTLERHKPGLEYLNKSVSQLLLSGLALNVQHLFPVEGQHVLLPRYAWQHTHHWVNSTQDSQGLLSRYYQHPLLGYPLAQQEHTWESQLDTKREPWLADHVVGEGAVFPGAGFVELTLAAALAQHDTPLLDIEELEIRAPLLLDGPNGRAMRLTLDPDDGRMDIHSREPANGSEWQLNAVARTMRESRGFLLERQAPTLPKRVPDYTLEDHLQMAERIGLHYGPAFQAISHGWIEEDAVIGEIKLSSDVEAQLASLHVHPGILDSAFQMFIPLLAQHSEFAAQLAFVPVRVGRIQVNTQAGTPVLARAVMGKRAPHSFTADFELFDAEGRAVAVLSQTRFKAIRLNRAHHQQFSYLDVELTPAPLTAAAMTLPAESLTHLAGLGERYAAHTGQRYAQEIAPLLDSLSEAFSQQGLAVEGSDDQLAPETIWQLLVQDYPDYFVPIHLVGRLGMHRQALQGGTTPLDELGISAEHLARLNRVLIGEPGWQLLAGELGELARAALGELASGERLALLEAGPCAPALGQRLLEELAHSAPNAPYHYRAMTTHDSARYQAEQLQERFPLMDVQPLDGAPQALAGTEKAQLAFVSADVTQPALTRQLIEALPGQLAPGAQVMVVAIAPSRWLDDVLATPGIDQTALEPAILSEWLSAQGLMVSAPIELEEGMTGAYLLHAQMPAATGAAEHGPAPYQLIVTDAATDALAQRLANALIQRQAKVVIEQGEQAPATLLDRALAEFGDTADVLNVIDLRGLSGDSIEAQTQRCHRAQQWSLALEAKGLNAATLWLTTQGVSPVWQTGETPLAQFDDAAFWGFGRSLANEAVGHTASLLDIPGDVSDAALNAWADSLTFADRENEIVITATGERYATRLRTLPAPAPAKTAQAPARQAMTLGFALPGQLRQLQWRPRELADLKADDVEIRVKATGLNFRDVMYTLGLLSDEAIENGFAGPTLGLEFSGEVVAVGENVTHVAPGQAVVGFGPASFSDRLMASQHAVAPLPNGVSYAAAATIPTTFFTVYYALKHLARLEPGEKVLIHGAAGGVGIAALQIAKWMGAEIYATVGSEEKRDFLRLMGIERLYDSRSLTFAEEILEDTQGEGVDVVLNSLAGEAINQNLRALRPFGRFLELGKRDFYENTHIGLRPFRNNLSYFGIDSDQLMKVQPALTQRLFGEMMALFNDGTLSPLPFTAFSHSQVIDAFRYMQQARQIGKVVVTYEQPIAPPKNDALGSETLTLDSRASYLVTGGLGGFGLKTAQWLVSKGARQLVLLSRSGPSSDEAQAAMAEFEAQGVEVLAAACDITDRPALADVLARVKSELGPLRGIVHAATVIDDGLIRNLDAERIQKVLAPKIEGARHLDALTRDGQLDFFVLYSSATTLFGNPGQANYVAANHWLEAFAASRRAAGLAATCVRWGAIEDVGFLARNTRTRDALQERLGGSALRSDDALKVLEQMLVTSGPSLGVLELEWGALARFLPTAEAPRFNEIARASDDDGSADSDDDISALLADLSPEELHTTVTELLRAELASILLIEEEKIDVNRSVYDMGFDSLMGVELMTAIENRLGVQVPVMVLSEASTLNKLAGVLIQKLHQHDDDVDEAPQDALASLAARHGADALTETAVTSSTTETP</sequence>
<dbReference type="InterPro" id="IPR016039">
    <property type="entry name" value="Thiolase-like"/>
</dbReference>
<dbReference type="InterPro" id="IPR001227">
    <property type="entry name" value="Ac_transferase_dom_sf"/>
</dbReference>
<dbReference type="InterPro" id="IPR009081">
    <property type="entry name" value="PP-bd_ACP"/>
</dbReference>